<dbReference type="InterPro" id="IPR015231">
    <property type="entry name" value="DUF1934"/>
</dbReference>
<sequence>MSISTPVQIKVLSEIQQEHDGEKEKIELYTEGECTVKGSTVYLRYEETHELGAVKTTVKLREQEVTIMRSGAVRMRQNFIEQEHTLTDYSTPFGKMQLDTRTKSLLIEKDNDVKEGKAVIIYDLQIGENDKHLHTLTITFKKIT</sequence>
<accession>A0ABU6P3A7</accession>
<gene>
    <name evidence="1" type="ORF">P9271_21315</name>
</gene>
<name>A0ABU6P3A7_9BACI</name>
<dbReference type="Pfam" id="PF09148">
    <property type="entry name" value="DUF1934"/>
    <property type="match status" value="1"/>
</dbReference>
<dbReference type="EMBL" id="JARTFS010000020">
    <property type="protein sequence ID" value="MED4403842.1"/>
    <property type="molecule type" value="Genomic_DNA"/>
</dbReference>
<reference evidence="1 2" key="1">
    <citation type="submission" date="2023-03" db="EMBL/GenBank/DDBJ databases">
        <title>Bacillus Genome Sequencing.</title>
        <authorList>
            <person name="Dunlap C."/>
        </authorList>
    </citation>
    <scope>NUCLEOTIDE SEQUENCE [LARGE SCALE GENOMIC DNA]</scope>
    <source>
        <strain evidence="1 2">NRS-1717</strain>
    </source>
</reference>
<dbReference type="RefSeq" id="WP_066233141.1">
    <property type="nucleotide sequence ID" value="NZ_JARTFQ010000009.1"/>
</dbReference>
<keyword evidence="2" id="KW-1185">Reference proteome</keyword>
<dbReference type="SUPFAM" id="SSF50814">
    <property type="entry name" value="Lipocalins"/>
    <property type="match status" value="1"/>
</dbReference>
<evidence type="ECO:0000313" key="1">
    <source>
        <dbReference type="EMBL" id="MED4403842.1"/>
    </source>
</evidence>
<dbReference type="Gene3D" id="2.40.128.20">
    <property type="match status" value="1"/>
</dbReference>
<dbReference type="InterPro" id="IPR012674">
    <property type="entry name" value="Calycin"/>
</dbReference>
<protein>
    <submittedName>
        <fullName evidence="1">DUF1934 family protein</fullName>
    </submittedName>
</protein>
<proteinExistence type="predicted"/>
<comment type="caution">
    <text evidence="1">The sequence shown here is derived from an EMBL/GenBank/DDBJ whole genome shotgun (WGS) entry which is preliminary data.</text>
</comment>
<evidence type="ECO:0000313" key="2">
    <source>
        <dbReference type="Proteomes" id="UP001342826"/>
    </source>
</evidence>
<organism evidence="1 2">
    <name type="scientific">Metabacillus fastidiosus</name>
    <dbReference type="NCBI Taxonomy" id="1458"/>
    <lineage>
        <taxon>Bacteria</taxon>
        <taxon>Bacillati</taxon>
        <taxon>Bacillota</taxon>
        <taxon>Bacilli</taxon>
        <taxon>Bacillales</taxon>
        <taxon>Bacillaceae</taxon>
        <taxon>Metabacillus</taxon>
    </lineage>
</organism>
<dbReference type="GeneID" id="301142374"/>
<dbReference type="Proteomes" id="UP001342826">
    <property type="component" value="Unassembled WGS sequence"/>
</dbReference>